<dbReference type="Proteomes" id="UP001055439">
    <property type="component" value="Chromosome 6"/>
</dbReference>
<dbReference type="EMBL" id="CP097508">
    <property type="protein sequence ID" value="URE13215.1"/>
    <property type="molecule type" value="Genomic_DNA"/>
</dbReference>
<sequence>MLEPTCNLLPDLTPSWLDKKSDQVKSSSSSSLRCSSIKVAGRHAVPRSNKGGRRSLMKELRARAYIASRCWRIHGDE</sequence>
<organism evidence="1 2">
    <name type="scientific">Musa troglodytarum</name>
    <name type="common">fe'i banana</name>
    <dbReference type="NCBI Taxonomy" id="320322"/>
    <lineage>
        <taxon>Eukaryota</taxon>
        <taxon>Viridiplantae</taxon>
        <taxon>Streptophyta</taxon>
        <taxon>Embryophyta</taxon>
        <taxon>Tracheophyta</taxon>
        <taxon>Spermatophyta</taxon>
        <taxon>Magnoliopsida</taxon>
        <taxon>Liliopsida</taxon>
        <taxon>Zingiberales</taxon>
        <taxon>Musaceae</taxon>
        <taxon>Musa</taxon>
    </lineage>
</organism>
<evidence type="ECO:0000313" key="1">
    <source>
        <dbReference type="EMBL" id="URE13215.1"/>
    </source>
</evidence>
<accession>A0A9E7GEX6</accession>
<reference evidence="1" key="1">
    <citation type="submission" date="2022-05" db="EMBL/GenBank/DDBJ databases">
        <title>The Musa troglodytarum L. genome provides insights into the mechanism of non-climacteric behaviour and enrichment of carotenoids.</title>
        <authorList>
            <person name="Wang J."/>
        </authorList>
    </citation>
    <scope>NUCLEOTIDE SEQUENCE</scope>
    <source>
        <tissue evidence="1">Leaf</tissue>
    </source>
</reference>
<protein>
    <submittedName>
        <fullName evidence="1">Uncharacterized protein</fullName>
    </submittedName>
</protein>
<keyword evidence="2" id="KW-1185">Reference proteome</keyword>
<gene>
    <name evidence="1" type="ORF">MUK42_04892</name>
</gene>
<name>A0A9E7GEX6_9LILI</name>
<evidence type="ECO:0000313" key="2">
    <source>
        <dbReference type="Proteomes" id="UP001055439"/>
    </source>
</evidence>
<dbReference type="AlphaFoldDB" id="A0A9E7GEX6"/>
<proteinExistence type="predicted"/>